<sequence>MLNERAIDDFGKARFKEKILSILNLLSPEKQQLLSLYDIKSLVKPNNESYKGMKVVAVKDIVGSEGRYRDFNKAFLPKKEHLRNRWVSIDKAHITDVILPPIKLYKIGDLYFVRDGNHRVSVAKMQKVYAIDAEVIELNAEIPLEKGMTRSELEDKVIAYERENFLEDTKIGEYIDMSEIYFTAPGRYMELLNHILGHKYFINQGIEDEISLKEATISWYENLYSPIIKTVREDSLVARFNNRTEADLYIWIVKHWDDLKSKYGQDFPLDQATKEYSDIYGKNLFQNFLAYLKKIFNSIRH</sequence>
<dbReference type="Proteomes" id="UP000323824">
    <property type="component" value="Chromosome"/>
</dbReference>
<evidence type="ECO:0000313" key="2">
    <source>
        <dbReference type="Proteomes" id="UP000323824"/>
    </source>
</evidence>
<dbReference type="KEGG" id="sper:EW093_04755"/>
<dbReference type="AlphaFoldDB" id="A0A5C1QFR8"/>
<dbReference type="EMBL" id="CP035807">
    <property type="protein sequence ID" value="QEN06351.1"/>
    <property type="molecule type" value="Genomic_DNA"/>
</dbReference>
<gene>
    <name evidence="1" type="ORF">EW093_04755</name>
</gene>
<proteinExistence type="predicted"/>
<dbReference type="OrthoDB" id="1100724at2"/>
<name>A0A5C1QFR8_9SPIO</name>
<protein>
    <submittedName>
        <fullName evidence="1">Transcriptional regulator</fullName>
    </submittedName>
</protein>
<dbReference type="InterPro" id="IPR036086">
    <property type="entry name" value="ParB/Sulfiredoxin_sf"/>
</dbReference>
<keyword evidence="2" id="KW-1185">Reference proteome</keyword>
<dbReference type="SUPFAM" id="SSF110849">
    <property type="entry name" value="ParB/Sulfiredoxin"/>
    <property type="match status" value="1"/>
</dbReference>
<accession>A0A5C1QFR8</accession>
<evidence type="ECO:0000313" key="1">
    <source>
        <dbReference type="EMBL" id="QEN06351.1"/>
    </source>
</evidence>
<organism evidence="1 2">
    <name type="scientific">Thiospirochaeta perfilievii</name>
    <dbReference type="NCBI Taxonomy" id="252967"/>
    <lineage>
        <taxon>Bacteria</taxon>
        <taxon>Pseudomonadati</taxon>
        <taxon>Spirochaetota</taxon>
        <taxon>Spirochaetia</taxon>
        <taxon>Spirochaetales</taxon>
        <taxon>Spirochaetaceae</taxon>
        <taxon>Thiospirochaeta</taxon>
    </lineage>
</organism>
<reference evidence="1 2" key="1">
    <citation type="submission" date="2019-02" db="EMBL/GenBank/DDBJ databases">
        <authorList>
            <person name="Fomenkov A."/>
            <person name="Dubinina G."/>
            <person name="Grabovich M."/>
            <person name="Vincze T."/>
            <person name="Roberts R.J."/>
        </authorList>
    </citation>
    <scope>NUCLEOTIDE SEQUENCE [LARGE SCALE GENOMIC DNA]</scope>
    <source>
        <strain evidence="1 2">P</strain>
    </source>
</reference>
<reference evidence="1 2" key="2">
    <citation type="submission" date="2019-09" db="EMBL/GenBank/DDBJ databases">
        <title>Complete Genome Sequence and Methylome Analysis of free living Spirochaetas.</title>
        <authorList>
            <person name="Leshcheva N."/>
            <person name="Mikheeva N."/>
        </authorList>
    </citation>
    <scope>NUCLEOTIDE SEQUENCE [LARGE SCALE GENOMIC DNA]</scope>
    <source>
        <strain evidence="1 2">P</strain>
    </source>
</reference>